<dbReference type="InterPro" id="IPR050747">
    <property type="entry name" value="Mitochondrial_chaperone_BCS1"/>
</dbReference>
<dbReference type="EMBL" id="JANJYJ010000003">
    <property type="protein sequence ID" value="KAK3223607.1"/>
    <property type="molecule type" value="Genomic_DNA"/>
</dbReference>
<dbReference type="InterPro" id="IPR027417">
    <property type="entry name" value="P-loop_NTPase"/>
</dbReference>
<keyword evidence="4" id="KW-0460">Magnesium</keyword>
<keyword evidence="2" id="KW-0378">Hydrolase</keyword>
<reference evidence="7" key="1">
    <citation type="journal article" date="2023" name="Plant J.">
        <title>Genome sequences and population genomics provide insights into the demographic history, inbreeding, and mutation load of two 'living fossil' tree species of Dipteronia.</title>
        <authorList>
            <person name="Feng Y."/>
            <person name="Comes H.P."/>
            <person name="Chen J."/>
            <person name="Zhu S."/>
            <person name="Lu R."/>
            <person name="Zhang X."/>
            <person name="Li P."/>
            <person name="Qiu J."/>
            <person name="Olsen K.M."/>
            <person name="Qiu Y."/>
        </authorList>
    </citation>
    <scope>NUCLEOTIDE SEQUENCE</scope>
    <source>
        <strain evidence="7">NBL</strain>
    </source>
</reference>
<proteinExistence type="predicted"/>
<dbReference type="InterPro" id="IPR003959">
    <property type="entry name" value="ATPase_AAA_core"/>
</dbReference>
<dbReference type="Proteomes" id="UP001281410">
    <property type="component" value="Unassembled WGS sequence"/>
</dbReference>
<evidence type="ECO:0000259" key="6">
    <source>
        <dbReference type="Pfam" id="PF14363"/>
    </source>
</evidence>
<organism evidence="7 8">
    <name type="scientific">Dipteronia sinensis</name>
    <dbReference type="NCBI Taxonomy" id="43782"/>
    <lineage>
        <taxon>Eukaryota</taxon>
        <taxon>Viridiplantae</taxon>
        <taxon>Streptophyta</taxon>
        <taxon>Embryophyta</taxon>
        <taxon>Tracheophyta</taxon>
        <taxon>Spermatophyta</taxon>
        <taxon>Magnoliopsida</taxon>
        <taxon>eudicotyledons</taxon>
        <taxon>Gunneridae</taxon>
        <taxon>Pentapetalae</taxon>
        <taxon>rosids</taxon>
        <taxon>malvids</taxon>
        <taxon>Sapindales</taxon>
        <taxon>Sapindaceae</taxon>
        <taxon>Hippocastanoideae</taxon>
        <taxon>Acereae</taxon>
        <taxon>Dipteronia</taxon>
    </lineage>
</organism>
<feature type="domain" description="ATPase AAA-type core" evidence="5">
    <location>
        <begin position="253"/>
        <end position="317"/>
    </location>
</feature>
<evidence type="ECO:0000256" key="1">
    <source>
        <dbReference type="ARBA" id="ARBA00001946"/>
    </source>
</evidence>
<dbReference type="SUPFAM" id="SSF52540">
    <property type="entry name" value="P-loop containing nucleoside triphosphate hydrolases"/>
    <property type="match status" value="1"/>
</dbReference>
<evidence type="ECO:0000313" key="8">
    <source>
        <dbReference type="Proteomes" id="UP001281410"/>
    </source>
</evidence>
<evidence type="ECO:0000259" key="5">
    <source>
        <dbReference type="Pfam" id="PF00004"/>
    </source>
</evidence>
<keyword evidence="8" id="KW-1185">Reference proteome</keyword>
<dbReference type="InterPro" id="IPR025753">
    <property type="entry name" value="AAA_N_dom"/>
</dbReference>
<keyword evidence="3" id="KW-0067">ATP-binding</keyword>
<feature type="domain" description="AAA-type ATPase N-terminal" evidence="6">
    <location>
        <begin position="42"/>
        <end position="134"/>
    </location>
</feature>
<evidence type="ECO:0000256" key="2">
    <source>
        <dbReference type="ARBA" id="ARBA00022801"/>
    </source>
</evidence>
<dbReference type="GO" id="GO:0005524">
    <property type="term" value="F:ATP binding"/>
    <property type="evidence" value="ECO:0007669"/>
    <property type="project" value="UniProtKB-KW"/>
</dbReference>
<keyword evidence="3" id="KW-0547">Nucleotide-binding</keyword>
<name>A0AAE0AT32_9ROSI</name>
<evidence type="ECO:0000256" key="3">
    <source>
        <dbReference type="ARBA" id="ARBA00022840"/>
    </source>
</evidence>
<evidence type="ECO:0008006" key="9">
    <source>
        <dbReference type="Google" id="ProtNLM"/>
    </source>
</evidence>
<dbReference type="GO" id="GO:0016887">
    <property type="term" value="F:ATP hydrolysis activity"/>
    <property type="evidence" value="ECO:0007669"/>
    <property type="project" value="InterPro"/>
</dbReference>
<sequence>MYSIKSMPTTSSVLSAYTTFTASAMLVRTVIKEVQTLTNQIIPKPIQELILSKLGGFVRNQASSQMTIIIEEFNGYSMNQLYEASEIYLRTKINPSFSRVKVSKSPKEKSLTLTINKGEKIIDEFEGIQLIWEITTKDDKDLSNHDVTKNRVIELSFDKKYMELVLTTYLSHVMETSDVIREENKVVKLYALGHFGGEGNRGAWGSTSLDHPATFDKIAMDPILKQNLIDDLDRFVRRRDFYRRVGKAWKRGYLLYGPPGTGKSSLIAAMANYLKFNVYDLELASISSNSKLRNLLVSTSNRSILVIEDIDCSVELQDRQSSRILDHSNSSQVG</sequence>
<dbReference type="Pfam" id="PF14363">
    <property type="entry name" value="AAA_assoc"/>
    <property type="match status" value="1"/>
</dbReference>
<dbReference type="Gene3D" id="3.40.50.300">
    <property type="entry name" value="P-loop containing nucleotide triphosphate hydrolases"/>
    <property type="match status" value="1"/>
</dbReference>
<dbReference type="PANTHER" id="PTHR23070">
    <property type="entry name" value="BCS1 AAA-TYPE ATPASE"/>
    <property type="match status" value="1"/>
</dbReference>
<evidence type="ECO:0000256" key="4">
    <source>
        <dbReference type="ARBA" id="ARBA00022842"/>
    </source>
</evidence>
<dbReference type="AlphaFoldDB" id="A0AAE0AT32"/>
<dbReference type="Pfam" id="PF00004">
    <property type="entry name" value="AAA"/>
    <property type="match status" value="1"/>
</dbReference>
<comment type="caution">
    <text evidence="7">The sequence shown here is derived from an EMBL/GenBank/DDBJ whole genome shotgun (WGS) entry which is preliminary data.</text>
</comment>
<evidence type="ECO:0000313" key="7">
    <source>
        <dbReference type="EMBL" id="KAK3223607.1"/>
    </source>
</evidence>
<protein>
    <recommendedName>
        <fullName evidence="9">AAA+ ATPase domain-containing protein</fullName>
    </recommendedName>
</protein>
<comment type="cofactor">
    <cofactor evidence="1">
        <name>Mg(2+)</name>
        <dbReference type="ChEBI" id="CHEBI:18420"/>
    </cofactor>
</comment>
<accession>A0AAE0AT32</accession>
<gene>
    <name evidence="7" type="ORF">Dsin_010632</name>
</gene>